<dbReference type="EMBL" id="BK015357">
    <property type="protein sequence ID" value="DAE02990.1"/>
    <property type="molecule type" value="Genomic_DNA"/>
</dbReference>
<dbReference type="Pfam" id="PF14386">
    <property type="entry name" value="DUF4417"/>
    <property type="match status" value="1"/>
</dbReference>
<protein>
    <recommendedName>
        <fullName evidence="2">DUF4417 domain-containing protein</fullName>
    </recommendedName>
</protein>
<accession>A0A8S5P7C0</accession>
<evidence type="ECO:0000313" key="1">
    <source>
        <dbReference type="EMBL" id="DAE02990.1"/>
    </source>
</evidence>
<reference evidence="1" key="1">
    <citation type="journal article" date="2021" name="Proc. Natl. Acad. Sci. U.S.A.">
        <title>A Catalog of Tens of Thousands of Viruses from Human Metagenomes Reveals Hidden Associations with Chronic Diseases.</title>
        <authorList>
            <person name="Tisza M.J."/>
            <person name="Buck C.B."/>
        </authorList>
    </citation>
    <scope>NUCLEOTIDE SEQUENCE</scope>
    <source>
        <strain evidence="1">Ct0Ci105</strain>
    </source>
</reference>
<sequence length="207" mass="24357">MILPMENTEKMIFPGVGKYGIPEIKPETDIRIDKLQWIPVNYALSAKDKATKGVHFYKDDYQFERFWNNPDKYIPLLQQFGAVCSPDFSLYSDMPLAVQLFMHYKKHWLAAYWQAHGIHVIPTLCWCGEQSYDWCFDGEPRNAIVSISSHGTQSDQYEAECFAKHCRKALEVLQPSGILWYGKCPAEFDWNVTKIKPFQYERRHYRE</sequence>
<organism evidence="1">
    <name type="scientific">Siphoviridae sp. ct0Ci105</name>
    <dbReference type="NCBI Taxonomy" id="2825292"/>
    <lineage>
        <taxon>Viruses</taxon>
        <taxon>Duplodnaviria</taxon>
        <taxon>Heunggongvirae</taxon>
        <taxon>Uroviricota</taxon>
        <taxon>Caudoviricetes</taxon>
    </lineage>
</organism>
<proteinExistence type="predicted"/>
<evidence type="ECO:0008006" key="2">
    <source>
        <dbReference type="Google" id="ProtNLM"/>
    </source>
</evidence>
<name>A0A8S5P7C0_9CAUD</name>
<dbReference type="InterPro" id="IPR025530">
    <property type="entry name" value="DUF4417"/>
</dbReference>